<keyword evidence="8" id="KW-0067">ATP-binding</keyword>
<feature type="domain" description="Helicase ATP-binding" evidence="17">
    <location>
        <begin position="35"/>
        <end position="458"/>
    </location>
</feature>
<keyword evidence="7" id="KW-0347">Helicase</keyword>
<dbReference type="Pfam" id="PF13307">
    <property type="entry name" value="Helicase_C_2"/>
    <property type="match status" value="1"/>
</dbReference>
<evidence type="ECO:0000256" key="16">
    <source>
        <dbReference type="SAM" id="MobiDB-lite"/>
    </source>
</evidence>
<keyword evidence="15" id="KW-0175">Coiled coil</keyword>
<dbReference type="AlphaFoldDB" id="A0ABD3X7M8"/>
<comment type="similarity">
    <text evidence="3">Belongs to the DEAD box helicase family. DEAH subfamily. DDX11/CHL1 sub-subfamily.</text>
</comment>
<dbReference type="EMBL" id="JBJQND010000004">
    <property type="protein sequence ID" value="KAL3881003.1"/>
    <property type="molecule type" value="Genomic_DNA"/>
</dbReference>
<dbReference type="InterPro" id="IPR010614">
    <property type="entry name" value="RAD3-like_helicase_DEAD"/>
</dbReference>
<dbReference type="Pfam" id="PF06733">
    <property type="entry name" value="DEAD_2"/>
    <property type="match status" value="1"/>
</dbReference>
<evidence type="ECO:0000313" key="18">
    <source>
        <dbReference type="EMBL" id="KAL3881003.1"/>
    </source>
</evidence>
<sequence length="878" mass="98309">MDGFDDDDDELLAAVELNAESNEGRVSGEERTVVVPDDFSFPFEAYDIQKDFMKELYKCLELGNVGIFESPTGTGKSLSLICGALRWLKDYQKRQQEELESLLAAAGTSDRDKEWQQKANGNTELDWIAEFAEKKKEEENIKRIKEMQEQRLKKEEKLNEMKDRVRSKKRKVDKAFDDLMEGAADDVRKAYEAEITNDEAIDAAGLDKNGITKEDEDLLLDDYNSDEETDEKNEEDEIKDNIYYCSRTHSQLSQFVREVMKSPYGEDVKVISLGSRQNLCIHSAVKQLKSQSLINDACLDLQRNKSTKGSKKMQPSTKRQRSAGGGTCPFYKQDNLQAFKDRALVEVKDVEHLVLMGKDLKACPYYGTRLAIPDAELVVLPYNTLLHKSTREACGIQLQGNIVVVDEAHNLLETINNVYSTEISGAQVARASSQLGQYESRYRTRLTAINLMYIKQILHILSSLANSMGGKVGVPADKQAISSPVSSLCTINDFLFRSQLDNINLFKVLRFCKGSQISRKLHGFTERYQSEVRCSEPEKKETARSAVTSFLKSISSKENSSGQGASDKPIDTVSPEFEAAIISSPLMHIEGFLQALTNADKDGRIVINKQGLFSKSSIKFLHLNPAVHFATVLQEARAVVVAGGTMQPLDELGRLLCNVCNVVPGGVVCFFPSYDYEKLVFSHWEKGGVIGKLEGKKKLYREPKRAGQVEQILAEYSSCIKKCGTWSTSSITGAVLFCVVGGKMSEGINFSDELGRCVIMVGLPYPNLHSPELKEKMDYLNANFPKDKEGHLPGQVHYENLCMKAVNQSIGRAIRHRGDYATILLLDGRYKRPSTVSKLPGWISKHLKKMDRFGPAIAAISRMNDCQGHYFGDRDFLS</sequence>
<dbReference type="GO" id="GO:0005634">
    <property type="term" value="C:nucleus"/>
    <property type="evidence" value="ECO:0007669"/>
    <property type="project" value="UniProtKB-SubCell"/>
</dbReference>
<dbReference type="GO" id="GO:0004386">
    <property type="term" value="F:helicase activity"/>
    <property type="evidence" value="ECO:0007669"/>
    <property type="project" value="UniProtKB-KW"/>
</dbReference>
<evidence type="ECO:0000256" key="3">
    <source>
        <dbReference type="ARBA" id="ARBA00008435"/>
    </source>
</evidence>
<evidence type="ECO:0000256" key="9">
    <source>
        <dbReference type="ARBA" id="ARBA00022884"/>
    </source>
</evidence>
<reference evidence="18 19" key="1">
    <citation type="submission" date="2024-11" db="EMBL/GenBank/DDBJ databases">
        <title>Chromosome-level genome assembly of the freshwater bivalve Anodonta woodiana.</title>
        <authorList>
            <person name="Chen X."/>
        </authorList>
    </citation>
    <scope>NUCLEOTIDE SEQUENCE [LARGE SCALE GENOMIC DNA]</scope>
    <source>
        <strain evidence="18">MN2024</strain>
        <tissue evidence="18">Gills</tissue>
    </source>
</reference>
<dbReference type="GO" id="GO:0003723">
    <property type="term" value="F:RNA binding"/>
    <property type="evidence" value="ECO:0007669"/>
    <property type="project" value="UniProtKB-KW"/>
</dbReference>
<dbReference type="InterPro" id="IPR006555">
    <property type="entry name" value="ATP-dep_Helicase_C"/>
</dbReference>
<evidence type="ECO:0000256" key="11">
    <source>
        <dbReference type="ARBA" id="ARBA00023014"/>
    </source>
</evidence>
<evidence type="ECO:0000256" key="4">
    <source>
        <dbReference type="ARBA" id="ARBA00022723"/>
    </source>
</evidence>
<dbReference type="InterPro" id="IPR006554">
    <property type="entry name" value="Helicase-like_DEXD_c2"/>
</dbReference>
<evidence type="ECO:0000256" key="8">
    <source>
        <dbReference type="ARBA" id="ARBA00022840"/>
    </source>
</evidence>
<protein>
    <recommendedName>
        <fullName evidence="17">Helicase ATP-binding domain-containing protein</fullName>
    </recommendedName>
</protein>
<dbReference type="PROSITE" id="PS51193">
    <property type="entry name" value="HELICASE_ATP_BIND_2"/>
    <property type="match status" value="1"/>
</dbReference>
<keyword evidence="9" id="KW-0694">RNA-binding</keyword>
<keyword evidence="4" id="KW-0479">Metal-binding</keyword>
<dbReference type="GO" id="GO:0003677">
    <property type="term" value="F:DNA binding"/>
    <property type="evidence" value="ECO:0007669"/>
    <property type="project" value="UniProtKB-KW"/>
</dbReference>
<comment type="cofactor">
    <cofactor evidence="1">
        <name>[4Fe-4S] cluster</name>
        <dbReference type="ChEBI" id="CHEBI:49883"/>
    </cofactor>
</comment>
<evidence type="ECO:0000256" key="12">
    <source>
        <dbReference type="ARBA" id="ARBA00023125"/>
    </source>
</evidence>
<evidence type="ECO:0000256" key="1">
    <source>
        <dbReference type="ARBA" id="ARBA00001966"/>
    </source>
</evidence>
<dbReference type="SUPFAM" id="SSF52540">
    <property type="entry name" value="P-loop containing nucleoside triphosphate hydrolases"/>
    <property type="match status" value="1"/>
</dbReference>
<feature type="region of interest" description="Disordered" evidence="16">
    <location>
        <begin position="305"/>
        <end position="326"/>
    </location>
</feature>
<dbReference type="SMART" id="SM00488">
    <property type="entry name" value="DEXDc2"/>
    <property type="match status" value="1"/>
</dbReference>
<comment type="subcellular location">
    <subcellularLocation>
        <location evidence="2">Nucleus</location>
    </subcellularLocation>
</comment>
<evidence type="ECO:0000256" key="2">
    <source>
        <dbReference type="ARBA" id="ARBA00004123"/>
    </source>
</evidence>
<keyword evidence="6" id="KW-0378">Hydrolase</keyword>
<keyword evidence="12" id="KW-0238">DNA-binding</keyword>
<dbReference type="PANTHER" id="PTHR11472">
    <property type="entry name" value="DNA REPAIR DEAD HELICASE RAD3/XP-D SUBFAMILY MEMBER"/>
    <property type="match status" value="1"/>
</dbReference>
<keyword evidence="5" id="KW-0547">Nucleotide-binding</keyword>
<evidence type="ECO:0000256" key="5">
    <source>
        <dbReference type="ARBA" id="ARBA00022741"/>
    </source>
</evidence>
<dbReference type="Proteomes" id="UP001634394">
    <property type="component" value="Unassembled WGS sequence"/>
</dbReference>
<feature type="coiled-coil region" evidence="15">
    <location>
        <begin position="135"/>
        <end position="178"/>
    </location>
</feature>
<dbReference type="GO" id="GO:0005524">
    <property type="term" value="F:ATP binding"/>
    <property type="evidence" value="ECO:0007669"/>
    <property type="project" value="UniProtKB-KW"/>
</dbReference>
<keyword evidence="11" id="KW-0411">Iron-sulfur</keyword>
<evidence type="ECO:0000256" key="14">
    <source>
        <dbReference type="ARBA" id="ARBA00023242"/>
    </source>
</evidence>
<proteinExistence type="inferred from homology"/>
<dbReference type="FunFam" id="3.40.50.300:FF:001050">
    <property type="entry name" value="ATP-dependent DNA helicase DDX11"/>
    <property type="match status" value="1"/>
</dbReference>
<dbReference type="PANTHER" id="PTHR11472:SF41">
    <property type="entry name" value="ATP-DEPENDENT DNA HELICASE DDX11-RELATED"/>
    <property type="match status" value="1"/>
</dbReference>
<dbReference type="SMART" id="SM00491">
    <property type="entry name" value="HELICc2"/>
    <property type="match status" value="1"/>
</dbReference>
<evidence type="ECO:0000256" key="15">
    <source>
        <dbReference type="SAM" id="Coils"/>
    </source>
</evidence>
<keyword evidence="14" id="KW-0539">Nucleus</keyword>
<evidence type="ECO:0000259" key="17">
    <source>
        <dbReference type="PROSITE" id="PS51193"/>
    </source>
</evidence>
<dbReference type="CDD" id="cd18788">
    <property type="entry name" value="SF2_C_XPD"/>
    <property type="match status" value="1"/>
</dbReference>
<evidence type="ECO:0000256" key="7">
    <source>
        <dbReference type="ARBA" id="ARBA00022806"/>
    </source>
</evidence>
<name>A0ABD3X7M8_SINWO</name>
<comment type="caution">
    <text evidence="18">The sequence shown here is derived from an EMBL/GenBank/DDBJ whole genome shotgun (WGS) entry which is preliminary data.</text>
</comment>
<evidence type="ECO:0000256" key="6">
    <source>
        <dbReference type="ARBA" id="ARBA00022801"/>
    </source>
</evidence>
<accession>A0ABD3X7M8</accession>
<dbReference type="FunFam" id="3.40.50.300:FF:002532">
    <property type="entry name" value="DEAD/H-box helicase 11"/>
    <property type="match status" value="1"/>
</dbReference>
<evidence type="ECO:0000313" key="19">
    <source>
        <dbReference type="Proteomes" id="UP001634394"/>
    </source>
</evidence>
<evidence type="ECO:0000256" key="10">
    <source>
        <dbReference type="ARBA" id="ARBA00023004"/>
    </source>
</evidence>
<dbReference type="Gene3D" id="3.40.50.300">
    <property type="entry name" value="P-loop containing nucleotide triphosphate hydrolases"/>
    <property type="match status" value="3"/>
</dbReference>
<dbReference type="InterPro" id="IPR014013">
    <property type="entry name" value="Helic_SF1/SF2_ATP-bd_DinG/Rad3"/>
</dbReference>
<dbReference type="InterPro" id="IPR045028">
    <property type="entry name" value="DinG/Rad3-like"/>
</dbReference>
<keyword evidence="13" id="KW-0413">Isomerase</keyword>
<keyword evidence="19" id="KW-1185">Reference proteome</keyword>
<dbReference type="GO" id="GO:0051536">
    <property type="term" value="F:iron-sulfur cluster binding"/>
    <property type="evidence" value="ECO:0007669"/>
    <property type="project" value="UniProtKB-KW"/>
</dbReference>
<dbReference type="GO" id="GO:0016787">
    <property type="term" value="F:hydrolase activity"/>
    <property type="evidence" value="ECO:0007669"/>
    <property type="project" value="UniProtKB-KW"/>
</dbReference>
<keyword evidence="10" id="KW-0408">Iron</keyword>
<gene>
    <name evidence="18" type="ORF">ACJMK2_033204</name>
</gene>
<evidence type="ECO:0000256" key="13">
    <source>
        <dbReference type="ARBA" id="ARBA00023235"/>
    </source>
</evidence>
<dbReference type="GO" id="GO:0046872">
    <property type="term" value="F:metal ion binding"/>
    <property type="evidence" value="ECO:0007669"/>
    <property type="project" value="UniProtKB-KW"/>
</dbReference>
<organism evidence="18 19">
    <name type="scientific">Sinanodonta woodiana</name>
    <name type="common">Chinese pond mussel</name>
    <name type="synonym">Anodonta woodiana</name>
    <dbReference type="NCBI Taxonomy" id="1069815"/>
    <lineage>
        <taxon>Eukaryota</taxon>
        <taxon>Metazoa</taxon>
        <taxon>Spiralia</taxon>
        <taxon>Lophotrochozoa</taxon>
        <taxon>Mollusca</taxon>
        <taxon>Bivalvia</taxon>
        <taxon>Autobranchia</taxon>
        <taxon>Heteroconchia</taxon>
        <taxon>Palaeoheterodonta</taxon>
        <taxon>Unionida</taxon>
        <taxon>Unionoidea</taxon>
        <taxon>Unionidae</taxon>
        <taxon>Unioninae</taxon>
        <taxon>Sinanodonta</taxon>
    </lineage>
</organism>
<dbReference type="InterPro" id="IPR027417">
    <property type="entry name" value="P-loop_NTPase"/>
</dbReference>